<comment type="caution">
    <text evidence="1">The sequence shown here is derived from an EMBL/GenBank/DDBJ whole genome shotgun (WGS) entry which is preliminary data.</text>
</comment>
<evidence type="ECO:0000313" key="2">
    <source>
        <dbReference type="Proteomes" id="UP000815846"/>
    </source>
</evidence>
<accession>A0ABY3N1X4</accession>
<name>A0ABY3N1X4_9GAMM</name>
<organism evidence="1 2">
    <name type="scientific">Colwellia echini</name>
    <dbReference type="NCBI Taxonomy" id="1982103"/>
    <lineage>
        <taxon>Bacteria</taxon>
        <taxon>Pseudomonadati</taxon>
        <taxon>Pseudomonadota</taxon>
        <taxon>Gammaproteobacteria</taxon>
        <taxon>Alteromonadales</taxon>
        <taxon>Colwelliaceae</taxon>
        <taxon>Colwellia</taxon>
    </lineage>
</organism>
<evidence type="ECO:0000313" key="1">
    <source>
        <dbReference type="EMBL" id="TYK67465.1"/>
    </source>
</evidence>
<keyword evidence="2" id="KW-1185">Reference proteome</keyword>
<gene>
    <name evidence="1" type="ORF">CWS31_001385</name>
</gene>
<dbReference type="EMBL" id="PJAI02000001">
    <property type="protein sequence ID" value="TYK67465.1"/>
    <property type="molecule type" value="Genomic_DNA"/>
</dbReference>
<sequence length="36" mass="3958">MNDDALGRCLDKFYDAAVSGIYQTLSASVLKHLNDI</sequence>
<reference evidence="1 2" key="1">
    <citation type="submission" date="2019-08" db="EMBL/GenBank/DDBJ databases">
        <title>Microbe sample from Colwellia echini.</title>
        <authorList>
            <person name="Christiansen L."/>
            <person name="Pathiraja D."/>
            <person name="Schultz-Johansen M."/>
            <person name="Choi I.-G."/>
            <person name="Stougaard P."/>
        </authorList>
    </citation>
    <scope>NUCLEOTIDE SEQUENCE [LARGE SCALE GENOMIC DNA]</scope>
    <source>
        <strain evidence="1 2">A3</strain>
    </source>
</reference>
<protein>
    <submittedName>
        <fullName evidence="1">Uncharacterized protein</fullName>
    </submittedName>
</protein>
<proteinExistence type="predicted"/>
<dbReference type="Proteomes" id="UP000815846">
    <property type="component" value="Unassembled WGS sequence"/>
</dbReference>